<feature type="compositionally biased region" description="Basic residues" evidence="1">
    <location>
        <begin position="36"/>
        <end position="51"/>
    </location>
</feature>
<sequence>MQRDFYRIIRTIGTPAISPKPRGFGSGRVPGDSKEKRKRYPVIKKVKKMKKNPSPTQTAA</sequence>
<reference evidence="2 3" key="1">
    <citation type="submission" date="2024-09" db="EMBL/GenBank/DDBJ databases">
        <title>Floridaenema gen nov. (Aerosakkonemataceae, Aerosakkonematales ord. nov., Cyanobacteria) from benthic tropical and subtropical fresh waters, with the description of four new species.</title>
        <authorList>
            <person name="Moretto J.A."/>
            <person name="Berthold D.E."/>
            <person name="Lefler F.W."/>
            <person name="Huang I.-S."/>
            <person name="Laughinghouse H. IV."/>
        </authorList>
    </citation>
    <scope>NUCLEOTIDE SEQUENCE [LARGE SCALE GENOMIC DNA]</scope>
    <source>
        <strain evidence="2 3">BLCC-F50</strain>
    </source>
</reference>
<organism evidence="2 3">
    <name type="scientific">Floridaenema flaviceps BLCC-F50</name>
    <dbReference type="NCBI Taxonomy" id="3153642"/>
    <lineage>
        <taxon>Bacteria</taxon>
        <taxon>Bacillati</taxon>
        <taxon>Cyanobacteriota</taxon>
        <taxon>Cyanophyceae</taxon>
        <taxon>Oscillatoriophycideae</taxon>
        <taxon>Aerosakkonematales</taxon>
        <taxon>Aerosakkonemataceae</taxon>
        <taxon>Floridanema</taxon>
        <taxon>Floridanema flaviceps</taxon>
    </lineage>
</organism>
<accession>A0ABV4XUS3</accession>
<comment type="caution">
    <text evidence="2">The sequence shown here is derived from an EMBL/GenBank/DDBJ whole genome shotgun (WGS) entry which is preliminary data.</text>
</comment>
<gene>
    <name evidence="2" type="ORF">ACE1CI_19115</name>
</gene>
<protein>
    <recommendedName>
        <fullName evidence="4">Ribosomal protein S18</fullName>
    </recommendedName>
</protein>
<evidence type="ECO:0000256" key="1">
    <source>
        <dbReference type="SAM" id="MobiDB-lite"/>
    </source>
</evidence>
<name>A0ABV4XUS3_9CYAN</name>
<evidence type="ECO:0000313" key="3">
    <source>
        <dbReference type="Proteomes" id="UP001576784"/>
    </source>
</evidence>
<keyword evidence="3" id="KW-1185">Reference proteome</keyword>
<evidence type="ECO:0008006" key="4">
    <source>
        <dbReference type="Google" id="ProtNLM"/>
    </source>
</evidence>
<evidence type="ECO:0000313" key="2">
    <source>
        <dbReference type="EMBL" id="MFB2895023.1"/>
    </source>
</evidence>
<feature type="region of interest" description="Disordered" evidence="1">
    <location>
        <begin position="15"/>
        <end position="60"/>
    </location>
</feature>
<dbReference type="RefSeq" id="WP_413264664.1">
    <property type="nucleotide sequence ID" value="NZ_JBHFNR010000142.1"/>
</dbReference>
<dbReference type="Proteomes" id="UP001576784">
    <property type="component" value="Unassembled WGS sequence"/>
</dbReference>
<dbReference type="EMBL" id="JBHFNR010000142">
    <property type="protein sequence ID" value="MFB2895023.1"/>
    <property type="molecule type" value="Genomic_DNA"/>
</dbReference>
<proteinExistence type="predicted"/>